<dbReference type="InterPro" id="IPR029063">
    <property type="entry name" value="SAM-dependent_MTases_sf"/>
</dbReference>
<dbReference type="Pfam" id="PF13649">
    <property type="entry name" value="Methyltransf_25"/>
    <property type="match status" value="1"/>
</dbReference>
<accession>A0ABP7TJR8</accession>
<dbReference type="EMBL" id="BAAAZE010000010">
    <property type="protein sequence ID" value="GAA4027082.1"/>
    <property type="molecule type" value="Genomic_DNA"/>
</dbReference>
<keyword evidence="5" id="KW-1185">Reference proteome</keyword>
<evidence type="ECO:0000259" key="3">
    <source>
        <dbReference type="Pfam" id="PF13649"/>
    </source>
</evidence>
<dbReference type="PANTHER" id="PTHR43861:SF1">
    <property type="entry name" value="TRANS-ACONITATE 2-METHYLTRANSFERASE"/>
    <property type="match status" value="1"/>
</dbReference>
<evidence type="ECO:0000313" key="4">
    <source>
        <dbReference type="EMBL" id="GAA4027082.1"/>
    </source>
</evidence>
<keyword evidence="1" id="KW-0489">Methyltransferase</keyword>
<organism evidence="4 5">
    <name type="scientific">Actimicrobium antarcticum</name>
    <dbReference type="NCBI Taxonomy" id="1051899"/>
    <lineage>
        <taxon>Bacteria</taxon>
        <taxon>Pseudomonadati</taxon>
        <taxon>Pseudomonadota</taxon>
        <taxon>Betaproteobacteria</taxon>
        <taxon>Burkholderiales</taxon>
        <taxon>Oxalobacteraceae</taxon>
        <taxon>Actimicrobium</taxon>
    </lineage>
</organism>
<evidence type="ECO:0000256" key="1">
    <source>
        <dbReference type="ARBA" id="ARBA00022603"/>
    </source>
</evidence>
<evidence type="ECO:0000313" key="5">
    <source>
        <dbReference type="Proteomes" id="UP001501353"/>
    </source>
</evidence>
<protein>
    <recommendedName>
        <fullName evidence="3">Methyltransferase domain-containing protein</fullName>
    </recommendedName>
</protein>
<dbReference type="RefSeq" id="WP_344763828.1">
    <property type="nucleotide sequence ID" value="NZ_BAAAZE010000010.1"/>
</dbReference>
<feature type="domain" description="Methyltransferase" evidence="3">
    <location>
        <begin position="47"/>
        <end position="135"/>
    </location>
</feature>
<reference evidence="5" key="1">
    <citation type="journal article" date="2019" name="Int. J. Syst. Evol. Microbiol.">
        <title>The Global Catalogue of Microorganisms (GCM) 10K type strain sequencing project: providing services to taxonomists for standard genome sequencing and annotation.</title>
        <authorList>
            <consortium name="The Broad Institute Genomics Platform"/>
            <consortium name="The Broad Institute Genome Sequencing Center for Infectious Disease"/>
            <person name="Wu L."/>
            <person name="Ma J."/>
        </authorList>
    </citation>
    <scope>NUCLEOTIDE SEQUENCE [LARGE SCALE GENOMIC DNA]</scope>
    <source>
        <strain evidence="5">JCM 16673</strain>
    </source>
</reference>
<evidence type="ECO:0000256" key="2">
    <source>
        <dbReference type="ARBA" id="ARBA00022679"/>
    </source>
</evidence>
<dbReference type="Gene3D" id="3.40.50.150">
    <property type="entry name" value="Vaccinia Virus protein VP39"/>
    <property type="match status" value="1"/>
</dbReference>
<proteinExistence type="predicted"/>
<sequence>MSVKTNMAEYYAKRAVNYENVYARPERQADLPVVRDWLCKAVAGQRVLEIACGTGYWTAAVVETAEHVVATDINPEVIAIAKAKNLPADKVSFALADAFTVEADQPFTACFAGFWWSHVLREQQDGFMERLREQLGKDALVVMMDNVYVEGISTSIARTDLQGNTFQIRRLETGERYEVLKNFPSDSGLRKRLSPHLKDIRIQRIAHYWMLTGRLK</sequence>
<keyword evidence="2" id="KW-0808">Transferase</keyword>
<dbReference type="CDD" id="cd02440">
    <property type="entry name" value="AdoMet_MTases"/>
    <property type="match status" value="1"/>
</dbReference>
<comment type="caution">
    <text evidence="4">The sequence shown here is derived from an EMBL/GenBank/DDBJ whole genome shotgun (WGS) entry which is preliminary data.</text>
</comment>
<name>A0ABP7TJR8_9BURK</name>
<dbReference type="InterPro" id="IPR041698">
    <property type="entry name" value="Methyltransf_25"/>
</dbReference>
<dbReference type="SUPFAM" id="SSF53335">
    <property type="entry name" value="S-adenosyl-L-methionine-dependent methyltransferases"/>
    <property type="match status" value="1"/>
</dbReference>
<dbReference type="PANTHER" id="PTHR43861">
    <property type="entry name" value="TRANS-ACONITATE 2-METHYLTRANSFERASE-RELATED"/>
    <property type="match status" value="1"/>
</dbReference>
<gene>
    <name evidence="4" type="ORF">GCM10022212_26450</name>
</gene>
<dbReference type="Proteomes" id="UP001501353">
    <property type="component" value="Unassembled WGS sequence"/>
</dbReference>